<organism evidence="2 3">
    <name type="scientific">Halolamina pelagica</name>
    <dbReference type="NCBI Taxonomy" id="699431"/>
    <lineage>
        <taxon>Archaea</taxon>
        <taxon>Methanobacteriati</taxon>
        <taxon>Methanobacteriota</taxon>
        <taxon>Stenosarchaea group</taxon>
        <taxon>Halobacteria</taxon>
        <taxon>Halobacteriales</taxon>
        <taxon>Haloferacaceae</taxon>
    </lineage>
</organism>
<dbReference type="Pfam" id="PF04307">
    <property type="entry name" value="YdjM"/>
    <property type="match status" value="1"/>
</dbReference>
<dbReference type="EMBL" id="LGUC01000002">
    <property type="protein sequence ID" value="KPN29176.1"/>
    <property type="molecule type" value="Genomic_DNA"/>
</dbReference>
<evidence type="ECO:0000313" key="2">
    <source>
        <dbReference type="EMBL" id="KPN29176.1"/>
    </source>
</evidence>
<dbReference type="AlphaFoldDB" id="A0A0P7GL13"/>
<keyword evidence="1" id="KW-1133">Transmembrane helix</keyword>
<evidence type="ECO:0000313" key="3">
    <source>
        <dbReference type="Proteomes" id="UP000050535"/>
    </source>
</evidence>
<keyword evidence="1" id="KW-0812">Transmembrane</keyword>
<keyword evidence="1" id="KW-0472">Membrane</keyword>
<feature type="transmembrane region" description="Helical" evidence="1">
    <location>
        <begin position="115"/>
        <end position="134"/>
    </location>
</feature>
<evidence type="ECO:0008006" key="4">
    <source>
        <dbReference type="Google" id="ProtNLM"/>
    </source>
</evidence>
<name>A0A0P7GL13_9EURY</name>
<dbReference type="InterPro" id="IPR007404">
    <property type="entry name" value="YdjM-like"/>
</dbReference>
<reference evidence="3" key="1">
    <citation type="submission" date="2013-11" db="EMBL/GenBank/DDBJ databases">
        <authorList>
            <person name="Hoang H.T."/>
            <person name="Killian M.L."/>
            <person name="Madson D.M."/>
            <person name="Arruda P.H.E."/>
            <person name="Sun D."/>
            <person name="Schwartz K.J."/>
            <person name="Yoon K."/>
        </authorList>
    </citation>
    <scope>NUCLEOTIDE SEQUENCE [LARGE SCALE GENOMIC DNA]</scope>
    <source>
        <strain evidence="3">CDK2</strain>
    </source>
</reference>
<comment type="caution">
    <text evidence="2">The sequence shown here is derived from an EMBL/GenBank/DDBJ whole genome shotgun (WGS) entry which is preliminary data.</text>
</comment>
<keyword evidence="3" id="KW-1185">Reference proteome</keyword>
<dbReference type="Proteomes" id="UP000050535">
    <property type="component" value="Unassembled WGS sequence"/>
</dbReference>
<feature type="transmembrane region" description="Helical" evidence="1">
    <location>
        <begin position="23"/>
        <end position="44"/>
    </location>
</feature>
<proteinExistence type="predicted"/>
<gene>
    <name evidence="2" type="ORF">SY89_03410</name>
</gene>
<accession>A0A0P7GL13</accession>
<sequence length="154" mass="16371">MLPDLIDKPLSWGLGLLPSGRSLAHSLLIAAPVLILLLGIGIAYHRRRAAVAFSIAYLSHLAGDVAYPLLVDGELRLGFLLWPLVPAGTSGSGAGVPYLADLVVDFIDVLASPRGLAYLTVDALVLGLAVVVWWRDRRTDRGARSKRVAPGAED</sequence>
<dbReference type="PATRIC" id="fig|699431.3.peg.3501"/>
<feature type="transmembrane region" description="Helical" evidence="1">
    <location>
        <begin position="51"/>
        <end position="70"/>
    </location>
</feature>
<evidence type="ECO:0000256" key="1">
    <source>
        <dbReference type="SAM" id="Phobius"/>
    </source>
</evidence>
<dbReference type="STRING" id="699431.SY89_03410"/>
<protein>
    <recommendedName>
        <fullName evidence="4">LexA-binding, inner membrane-associated hydrolase</fullName>
    </recommendedName>
</protein>